<dbReference type="Pfam" id="PF01258">
    <property type="entry name" value="zf-dskA_traR"/>
    <property type="match status" value="1"/>
</dbReference>
<dbReference type="EMBL" id="BAAACG010000010">
    <property type="protein sequence ID" value="GAA0743698.1"/>
    <property type="molecule type" value="Genomic_DNA"/>
</dbReference>
<dbReference type="PANTHER" id="PTHR33823:SF4">
    <property type="entry name" value="GENERAL STRESS PROTEIN 16O"/>
    <property type="match status" value="1"/>
</dbReference>
<reference evidence="7 8" key="1">
    <citation type="journal article" date="2019" name="Int. J. Syst. Evol. Microbiol.">
        <title>The Global Catalogue of Microorganisms (GCM) 10K type strain sequencing project: providing services to taxonomists for standard genome sequencing and annotation.</title>
        <authorList>
            <consortium name="The Broad Institute Genomics Platform"/>
            <consortium name="The Broad Institute Genome Sequencing Center for Infectious Disease"/>
            <person name="Wu L."/>
            <person name="Ma J."/>
        </authorList>
    </citation>
    <scope>NUCLEOTIDE SEQUENCE [LARGE SCALE GENOMIC DNA]</scope>
    <source>
        <strain evidence="7 8">JCM 1407</strain>
    </source>
</reference>
<gene>
    <name evidence="7" type="ORF">GCM10008906_27780</name>
</gene>
<name>A0ABN1JNX1_9CLOT</name>
<dbReference type="Proteomes" id="UP001501510">
    <property type="component" value="Unassembled WGS sequence"/>
</dbReference>
<proteinExistence type="predicted"/>
<dbReference type="PANTHER" id="PTHR33823">
    <property type="entry name" value="RNA POLYMERASE-BINDING TRANSCRIPTION FACTOR DKSA-RELATED"/>
    <property type="match status" value="1"/>
</dbReference>
<evidence type="ECO:0000256" key="4">
    <source>
        <dbReference type="PROSITE-ProRule" id="PRU00510"/>
    </source>
</evidence>
<dbReference type="SUPFAM" id="SSF57716">
    <property type="entry name" value="Glucocorticoid receptor-like (DNA-binding domain)"/>
    <property type="match status" value="1"/>
</dbReference>
<keyword evidence="2" id="KW-0863">Zinc-finger</keyword>
<evidence type="ECO:0000313" key="8">
    <source>
        <dbReference type="Proteomes" id="UP001501510"/>
    </source>
</evidence>
<protein>
    <submittedName>
        <fullName evidence="7">TraR/DksA C4-type zinc finger protein</fullName>
    </submittedName>
</protein>
<evidence type="ECO:0000256" key="1">
    <source>
        <dbReference type="ARBA" id="ARBA00022723"/>
    </source>
</evidence>
<dbReference type="RefSeq" id="WP_343762378.1">
    <property type="nucleotide sequence ID" value="NZ_BAAACG010000010.1"/>
</dbReference>
<dbReference type="InterPro" id="IPR037187">
    <property type="entry name" value="DnaK_N"/>
</dbReference>
<keyword evidence="3" id="KW-0862">Zinc</keyword>
<feature type="region of interest" description="Disordered" evidence="5">
    <location>
        <begin position="183"/>
        <end position="202"/>
    </location>
</feature>
<evidence type="ECO:0000259" key="6">
    <source>
        <dbReference type="Pfam" id="PF01258"/>
    </source>
</evidence>
<sequence length="202" mass="23649">MELYKVEHFRNKLLQEKQNVNNLLEDMKKNETINSNASMSTELSNYDNHPSDTASELFDKERGLAFKGNEMSLIKKIDESLQDIEEGRYGICRSCGKDIQEDRLELVPYAKYCIHCEDEIKYEPKTIESKPIEEKVLGYPFGYGYNDSTNKVEFDAEDAYQKVESFNKLDNINEYYYEDEEEGYVDPMESISNSEYKNQLPD</sequence>
<keyword evidence="8" id="KW-1185">Reference proteome</keyword>
<dbReference type="PROSITE" id="PS51128">
    <property type="entry name" value="ZF_DKSA_2"/>
    <property type="match status" value="1"/>
</dbReference>
<organism evidence="7 8">
    <name type="scientific">Clostridium oceanicum</name>
    <dbReference type="NCBI Taxonomy" id="1543"/>
    <lineage>
        <taxon>Bacteria</taxon>
        <taxon>Bacillati</taxon>
        <taxon>Bacillota</taxon>
        <taxon>Clostridia</taxon>
        <taxon>Eubacteriales</taxon>
        <taxon>Clostridiaceae</taxon>
        <taxon>Clostridium</taxon>
    </lineage>
</organism>
<dbReference type="SUPFAM" id="SSF109635">
    <property type="entry name" value="DnaK suppressor protein DksA, alpha-hairpin domain"/>
    <property type="match status" value="1"/>
</dbReference>
<evidence type="ECO:0000313" key="7">
    <source>
        <dbReference type="EMBL" id="GAA0743698.1"/>
    </source>
</evidence>
<dbReference type="InterPro" id="IPR014240">
    <property type="entry name" value="YteA"/>
</dbReference>
<accession>A0ABN1JNX1</accession>
<evidence type="ECO:0000256" key="2">
    <source>
        <dbReference type="ARBA" id="ARBA00022771"/>
    </source>
</evidence>
<dbReference type="InterPro" id="IPR000962">
    <property type="entry name" value="Znf_DskA_TraR"/>
</dbReference>
<evidence type="ECO:0000256" key="3">
    <source>
        <dbReference type="ARBA" id="ARBA00022833"/>
    </source>
</evidence>
<comment type="caution">
    <text evidence="7">The sequence shown here is derived from an EMBL/GenBank/DDBJ whole genome shotgun (WGS) entry which is preliminary data.</text>
</comment>
<keyword evidence="1" id="KW-0479">Metal-binding</keyword>
<evidence type="ECO:0000256" key="5">
    <source>
        <dbReference type="SAM" id="MobiDB-lite"/>
    </source>
</evidence>
<feature type="compositionally biased region" description="Polar residues" evidence="5">
    <location>
        <begin position="190"/>
        <end position="202"/>
    </location>
</feature>
<dbReference type="Gene3D" id="1.20.120.910">
    <property type="entry name" value="DksA, coiled-coil domain"/>
    <property type="match status" value="1"/>
</dbReference>
<feature type="zinc finger region" description="dksA C4-type" evidence="4">
    <location>
        <begin position="92"/>
        <end position="116"/>
    </location>
</feature>
<feature type="domain" description="Zinc finger DksA/TraR C4-type" evidence="6">
    <location>
        <begin position="87"/>
        <end position="119"/>
    </location>
</feature>
<dbReference type="NCBIfam" id="TIGR02890">
    <property type="entry name" value="bacill_yteA"/>
    <property type="match status" value="1"/>
</dbReference>